<sequence length="160" mass="18764">MSKKIKLDFNTESGRPRDSDKFAKFSNECGYLIRKFIYKKHTLQSMCMRLWDNDIEHIDMIFTSISSNLRHNIIVQKKVVINSENCEKLTFNHRGGSKPFVFHRHHNSMSPATRELQEEVELFRATHYNEKGDTHISDLEITKRVLGKRLSYIRGLGYGS</sequence>
<dbReference type="AlphaFoldDB" id="A0AA38Z4Z6"/>
<evidence type="ECO:0000313" key="1">
    <source>
        <dbReference type="EMBL" id="KAJ9682491.1"/>
    </source>
</evidence>
<protein>
    <submittedName>
        <fullName evidence="1">Uncharacterized protein</fullName>
    </submittedName>
</protein>
<dbReference type="EMBL" id="JARBHA010000014">
    <property type="protein sequence ID" value="KAJ9682491.1"/>
    <property type="molecule type" value="Genomic_DNA"/>
</dbReference>
<name>A0AA38Z4Z6_VITRO</name>
<dbReference type="Proteomes" id="UP001168098">
    <property type="component" value="Unassembled WGS sequence"/>
</dbReference>
<gene>
    <name evidence="1" type="ORF">PVL29_018417</name>
</gene>
<keyword evidence="2" id="KW-1185">Reference proteome</keyword>
<evidence type="ECO:0000313" key="2">
    <source>
        <dbReference type="Proteomes" id="UP001168098"/>
    </source>
</evidence>
<comment type="caution">
    <text evidence="1">The sequence shown here is derived from an EMBL/GenBank/DDBJ whole genome shotgun (WGS) entry which is preliminary data.</text>
</comment>
<accession>A0AA38Z4Z6</accession>
<reference evidence="1 2" key="1">
    <citation type="journal article" date="2023" name="BMC Biotechnol.">
        <title>Vitis rotundifolia cv Carlos genome sequencing.</title>
        <authorList>
            <person name="Huff M."/>
            <person name="Hulse-Kemp A."/>
            <person name="Scheffler B."/>
            <person name="Youngblood R."/>
            <person name="Simpson S."/>
            <person name="Babiker E."/>
            <person name="Staton M."/>
        </authorList>
    </citation>
    <scope>NUCLEOTIDE SEQUENCE [LARGE SCALE GENOMIC DNA]</scope>
    <source>
        <tissue evidence="1">Leaf</tissue>
    </source>
</reference>
<proteinExistence type="predicted"/>
<organism evidence="1 2">
    <name type="scientific">Vitis rotundifolia</name>
    <name type="common">Muscadine grape</name>
    <dbReference type="NCBI Taxonomy" id="103349"/>
    <lineage>
        <taxon>Eukaryota</taxon>
        <taxon>Viridiplantae</taxon>
        <taxon>Streptophyta</taxon>
        <taxon>Embryophyta</taxon>
        <taxon>Tracheophyta</taxon>
        <taxon>Spermatophyta</taxon>
        <taxon>Magnoliopsida</taxon>
        <taxon>eudicotyledons</taxon>
        <taxon>Gunneridae</taxon>
        <taxon>Pentapetalae</taxon>
        <taxon>rosids</taxon>
        <taxon>Vitales</taxon>
        <taxon>Vitaceae</taxon>
        <taxon>Viteae</taxon>
        <taxon>Vitis</taxon>
    </lineage>
</organism>